<proteinExistence type="predicted"/>
<accession>A0A3N6LJE6</accession>
<feature type="transmembrane region" description="Helical" evidence="6">
    <location>
        <begin position="269"/>
        <end position="285"/>
    </location>
</feature>
<protein>
    <submittedName>
        <fullName evidence="8">MFS transporter</fullName>
    </submittedName>
</protein>
<evidence type="ECO:0000313" key="8">
    <source>
        <dbReference type="EMBL" id="RQG88041.1"/>
    </source>
</evidence>
<dbReference type="InterPro" id="IPR020846">
    <property type="entry name" value="MFS_dom"/>
</dbReference>
<dbReference type="Gene3D" id="1.20.1250.20">
    <property type="entry name" value="MFS general substrate transporter like domains"/>
    <property type="match status" value="1"/>
</dbReference>
<dbReference type="EMBL" id="REFY01000005">
    <property type="protein sequence ID" value="RQG88041.1"/>
    <property type="molecule type" value="Genomic_DNA"/>
</dbReference>
<evidence type="ECO:0000256" key="1">
    <source>
        <dbReference type="ARBA" id="ARBA00004651"/>
    </source>
</evidence>
<dbReference type="Pfam" id="PF07690">
    <property type="entry name" value="MFS_1"/>
    <property type="match status" value="1"/>
</dbReference>
<keyword evidence="9" id="KW-1185">Reference proteome</keyword>
<dbReference type="InterPro" id="IPR011701">
    <property type="entry name" value="MFS"/>
</dbReference>
<feature type="transmembrane region" description="Helical" evidence="6">
    <location>
        <begin position="319"/>
        <end position="337"/>
    </location>
</feature>
<feature type="transmembrane region" description="Helical" evidence="6">
    <location>
        <begin position="297"/>
        <end position="313"/>
    </location>
</feature>
<feature type="transmembrane region" description="Helical" evidence="6">
    <location>
        <begin position="358"/>
        <end position="382"/>
    </location>
</feature>
<dbReference type="Proteomes" id="UP000273828">
    <property type="component" value="Unassembled WGS sequence"/>
</dbReference>
<dbReference type="GO" id="GO:0022857">
    <property type="term" value="F:transmembrane transporter activity"/>
    <property type="evidence" value="ECO:0007669"/>
    <property type="project" value="InterPro"/>
</dbReference>
<evidence type="ECO:0000259" key="7">
    <source>
        <dbReference type="PROSITE" id="PS50850"/>
    </source>
</evidence>
<dbReference type="PANTHER" id="PTHR43124">
    <property type="entry name" value="PURINE EFFLUX PUMP PBUE"/>
    <property type="match status" value="1"/>
</dbReference>
<dbReference type="PANTHER" id="PTHR43124:SF3">
    <property type="entry name" value="CHLORAMPHENICOL EFFLUX PUMP RV0191"/>
    <property type="match status" value="1"/>
</dbReference>
<feature type="transmembrane region" description="Helical" evidence="6">
    <location>
        <begin position="73"/>
        <end position="92"/>
    </location>
</feature>
<feature type="transmembrane region" description="Helical" evidence="6">
    <location>
        <begin position="216"/>
        <end position="235"/>
    </location>
</feature>
<sequence length="410" mass="42814">MDDNDRSVVGVVMLSHALVHTYELTIPIFMVVWLVEFSATEALLGVVVAVGYALFGIGALPSGVISDKYGSQNLIAVCLVGMGLSFIILSFATNILMIAVAVCLWGAAASIYHPAGLSLISTAVKDSGSGFAYHGMAGNAGIALGPLCSVVLLWFTDWRAVSLVLAIPAFFAVVYILRADIDEMAAANLASDGSGGTGGPADAPSSPSFFESSKSLFLGGFALVFLVIVFNGLYYRGILTFLPELLADFVTIGGLEDGAGAEQFDGSDFIYVGILMVGILGQYVGGKATDRIPVERGLVAGYACLVVIALLYVPAAESGLIFLVFVSLLLGFCLFALQPMYQVAVAEYSPTDSRGLSYGYTYLAQFGVGAMGAAIVGIILTYSVVASVFFALAAFAVVASAFSVRLLMKR</sequence>
<comment type="subcellular location">
    <subcellularLocation>
        <location evidence="1">Cell membrane</location>
        <topology evidence="1">Multi-pass membrane protein</topology>
    </subcellularLocation>
</comment>
<dbReference type="OrthoDB" id="204590at2157"/>
<keyword evidence="3 6" id="KW-0812">Transmembrane</keyword>
<dbReference type="PROSITE" id="PS50850">
    <property type="entry name" value="MFS"/>
    <property type="match status" value="1"/>
</dbReference>
<dbReference type="AlphaFoldDB" id="A0A3N6LJE6"/>
<feature type="domain" description="Major facilitator superfamily (MFS) profile" evidence="7">
    <location>
        <begin position="1"/>
        <end position="410"/>
    </location>
</feature>
<feature type="transmembrane region" description="Helical" evidence="6">
    <location>
        <begin position="42"/>
        <end position="61"/>
    </location>
</feature>
<comment type="caution">
    <text evidence="8">The sequence shown here is derived from an EMBL/GenBank/DDBJ whole genome shotgun (WGS) entry which is preliminary data.</text>
</comment>
<feature type="transmembrane region" description="Helical" evidence="6">
    <location>
        <begin position="98"/>
        <end position="119"/>
    </location>
</feature>
<dbReference type="SUPFAM" id="SSF103473">
    <property type="entry name" value="MFS general substrate transporter"/>
    <property type="match status" value="1"/>
</dbReference>
<feature type="transmembrane region" description="Helical" evidence="6">
    <location>
        <begin position="7"/>
        <end position="30"/>
    </location>
</feature>
<evidence type="ECO:0000256" key="3">
    <source>
        <dbReference type="ARBA" id="ARBA00022692"/>
    </source>
</evidence>
<feature type="transmembrane region" description="Helical" evidence="6">
    <location>
        <begin position="388"/>
        <end position="408"/>
    </location>
</feature>
<evidence type="ECO:0000256" key="5">
    <source>
        <dbReference type="ARBA" id="ARBA00023136"/>
    </source>
</evidence>
<evidence type="ECO:0000256" key="6">
    <source>
        <dbReference type="SAM" id="Phobius"/>
    </source>
</evidence>
<dbReference type="GO" id="GO:0005886">
    <property type="term" value="C:plasma membrane"/>
    <property type="evidence" value="ECO:0007669"/>
    <property type="project" value="UniProtKB-SubCell"/>
</dbReference>
<organism evidence="8 9">
    <name type="scientific">Natrarchaeobius halalkaliphilus</name>
    <dbReference type="NCBI Taxonomy" id="1679091"/>
    <lineage>
        <taxon>Archaea</taxon>
        <taxon>Methanobacteriati</taxon>
        <taxon>Methanobacteriota</taxon>
        <taxon>Stenosarchaea group</taxon>
        <taxon>Halobacteria</taxon>
        <taxon>Halobacteriales</taxon>
        <taxon>Natrialbaceae</taxon>
        <taxon>Natrarchaeobius</taxon>
    </lineage>
</organism>
<reference evidence="8 9" key="1">
    <citation type="submission" date="2018-10" db="EMBL/GenBank/DDBJ databases">
        <title>Natrarchaeobius chitinivorans gen. nov., sp. nov., and Natrarchaeobius haloalkaliphilus sp. nov., alkaliphilic, chitin-utilizing haloarchaea from hypersaline alkaline lakes.</title>
        <authorList>
            <person name="Sorokin D.Y."/>
            <person name="Elcheninov A.G."/>
            <person name="Kostrikina N.A."/>
            <person name="Bale N.J."/>
            <person name="Sinninghe Damste J.S."/>
            <person name="Khijniak T.V."/>
            <person name="Kublanov I.V."/>
            <person name="Toshchakov S.V."/>
        </authorList>
    </citation>
    <scope>NUCLEOTIDE SEQUENCE [LARGE SCALE GENOMIC DNA]</scope>
    <source>
        <strain evidence="8 9">AArcht-Sl</strain>
    </source>
</reference>
<keyword evidence="4 6" id="KW-1133">Transmembrane helix</keyword>
<keyword evidence="2" id="KW-1003">Cell membrane</keyword>
<feature type="transmembrane region" description="Helical" evidence="6">
    <location>
        <begin position="131"/>
        <end position="154"/>
    </location>
</feature>
<gene>
    <name evidence="8" type="ORF">EA462_14415</name>
</gene>
<evidence type="ECO:0000256" key="2">
    <source>
        <dbReference type="ARBA" id="ARBA00022475"/>
    </source>
</evidence>
<evidence type="ECO:0000256" key="4">
    <source>
        <dbReference type="ARBA" id="ARBA00022989"/>
    </source>
</evidence>
<dbReference type="InterPro" id="IPR036259">
    <property type="entry name" value="MFS_trans_sf"/>
</dbReference>
<feature type="transmembrane region" description="Helical" evidence="6">
    <location>
        <begin position="160"/>
        <end position="177"/>
    </location>
</feature>
<keyword evidence="5 6" id="KW-0472">Membrane</keyword>
<name>A0A3N6LJE6_9EURY</name>
<evidence type="ECO:0000313" key="9">
    <source>
        <dbReference type="Proteomes" id="UP000273828"/>
    </source>
</evidence>
<dbReference type="InterPro" id="IPR050189">
    <property type="entry name" value="MFS_Efflux_Transporters"/>
</dbReference>